<name>A0A7X1G475_9PSED</name>
<dbReference type="RefSeq" id="WP_122479200.1">
    <property type="nucleotide sequence ID" value="NZ_JACMYH010000001.1"/>
</dbReference>
<evidence type="ECO:0000256" key="2">
    <source>
        <dbReference type="SAM" id="SignalP"/>
    </source>
</evidence>
<organism evidence="3 4">
    <name type="scientific">Pseudomonas baltica</name>
    <dbReference type="NCBI Taxonomy" id="2762576"/>
    <lineage>
        <taxon>Bacteria</taxon>
        <taxon>Pseudomonadati</taxon>
        <taxon>Pseudomonadota</taxon>
        <taxon>Gammaproteobacteria</taxon>
        <taxon>Pseudomonadales</taxon>
        <taxon>Pseudomonadaceae</taxon>
        <taxon>Pseudomonas</taxon>
    </lineage>
</organism>
<evidence type="ECO:0000256" key="1">
    <source>
        <dbReference type="ARBA" id="ARBA00022729"/>
    </source>
</evidence>
<dbReference type="PANTHER" id="PTHR30006:SF2">
    <property type="entry name" value="ABC TRANSPORTER SUBSTRATE-BINDING PROTEIN"/>
    <property type="match status" value="1"/>
</dbReference>
<protein>
    <submittedName>
        <fullName evidence="3">Extracellular solute-binding protein</fullName>
    </submittedName>
</protein>
<feature type="signal peptide" evidence="2">
    <location>
        <begin position="1"/>
        <end position="22"/>
    </location>
</feature>
<keyword evidence="4" id="KW-1185">Reference proteome</keyword>
<keyword evidence="1 2" id="KW-0732">Signal</keyword>
<dbReference type="Gene3D" id="3.40.190.10">
    <property type="entry name" value="Periplasmic binding protein-like II"/>
    <property type="match status" value="2"/>
</dbReference>
<feature type="chain" id="PRO_5030712563" evidence="2">
    <location>
        <begin position="23"/>
        <end position="354"/>
    </location>
</feature>
<dbReference type="Pfam" id="PF13343">
    <property type="entry name" value="SBP_bac_6"/>
    <property type="match status" value="1"/>
</dbReference>
<reference evidence="3 4" key="1">
    <citation type="submission" date="2020-08" db="EMBL/GenBank/DDBJ databases">
        <title>Pseudomonas sp. nov.</title>
        <authorList>
            <person name="Gieschler S."/>
            <person name="Fiedler G."/>
            <person name="Brinks E."/>
            <person name="Boehnlein C."/>
            <person name="Franz C.M.A.P."/>
            <person name="Kabisch J."/>
        </authorList>
    </citation>
    <scope>NUCLEOTIDE SEQUENCE [LARGE SCALE GENOMIC DNA]</scope>
    <source>
        <strain evidence="3 4">MBT-2</strain>
    </source>
</reference>
<sequence length="354" mass="38405">MKKLFLATLLGSSIALCNLASAADTDLQTLEAAAKTEGMVNSVGMPDAWANWKGTWDDLASKYGLKHMDTDMSSAQEVAKFAAEKDNASADIGDVGAAFGPIATKQGVTQAYKPSTWAQIPDWAKDADGHWMLAYTGTIAFIVNKQLVKPEDAPKSWADLKNGKYKVAIGDVSTAAQAANGVLAAAIAFKGDESNLAPGLQLFTELAKQKRLSLANPTIQTLEKGEIEVGVVWDFNGLSYRDQIDPKRFDVLIPSDGSVISGYTTIINKYAKHPNAAKLAREYILSDAGQINLARGYARPIRADHIKLPDDVAAKLLPAEQYRHVTPIKNPDVWEASSKALPQQWQEQVIFEMQ</sequence>
<dbReference type="PANTHER" id="PTHR30006">
    <property type="entry name" value="THIAMINE-BINDING PERIPLASMIC PROTEIN-RELATED"/>
    <property type="match status" value="1"/>
</dbReference>
<dbReference type="SUPFAM" id="SSF53850">
    <property type="entry name" value="Periplasmic binding protein-like II"/>
    <property type="match status" value="1"/>
</dbReference>
<proteinExistence type="predicted"/>
<dbReference type="Proteomes" id="UP000546173">
    <property type="component" value="Unassembled WGS sequence"/>
</dbReference>
<dbReference type="GO" id="GO:0015888">
    <property type="term" value="P:thiamine transport"/>
    <property type="evidence" value="ECO:0007669"/>
    <property type="project" value="TreeGrafter"/>
</dbReference>
<evidence type="ECO:0000313" key="3">
    <source>
        <dbReference type="EMBL" id="MBC2678100.1"/>
    </source>
</evidence>
<dbReference type="EMBL" id="JACMYH010000001">
    <property type="protein sequence ID" value="MBC2678100.1"/>
    <property type="molecule type" value="Genomic_DNA"/>
</dbReference>
<evidence type="ECO:0000313" key="4">
    <source>
        <dbReference type="Proteomes" id="UP000546173"/>
    </source>
</evidence>
<accession>A0A7X1G475</accession>
<dbReference type="GO" id="GO:0030976">
    <property type="term" value="F:thiamine pyrophosphate binding"/>
    <property type="evidence" value="ECO:0007669"/>
    <property type="project" value="TreeGrafter"/>
</dbReference>
<dbReference type="GO" id="GO:0030288">
    <property type="term" value="C:outer membrane-bounded periplasmic space"/>
    <property type="evidence" value="ECO:0007669"/>
    <property type="project" value="TreeGrafter"/>
</dbReference>
<dbReference type="GO" id="GO:0030975">
    <property type="term" value="F:thiamine binding"/>
    <property type="evidence" value="ECO:0007669"/>
    <property type="project" value="TreeGrafter"/>
</dbReference>
<comment type="caution">
    <text evidence="3">The sequence shown here is derived from an EMBL/GenBank/DDBJ whole genome shotgun (WGS) entry which is preliminary data.</text>
</comment>
<gene>
    <name evidence="3" type="ORF">H7993_06800</name>
</gene>
<dbReference type="AlphaFoldDB" id="A0A7X1G475"/>